<feature type="non-terminal residue" evidence="3">
    <location>
        <position position="94"/>
    </location>
</feature>
<evidence type="ECO:0000259" key="2">
    <source>
        <dbReference type="Pfam" id="PF03109"/>
    </source>
</evidence>
<proteinExistence type="inferred from homology"/>
<evidence type="ECO:0000256" key="1">
    <source>
        <dbReference type="ARBA" id="ARBA00009670"/>
    </source>
</evidence>
<dbReference type="InterPro" id="IPR004147">
    <property type="entry name" value="ABC1_dom"/>
</dbReference>
<feature type="domain" description="ABC1 atypical kinase-like" evidence="2">
    <location>
        <begin position="43"/>
        <end position="93"/>
    </location>
</feature>
<sequence>IASLGPLAVKLGQTLSQRPDIVGKPACDALKRLQTQNSPFANDIAYACIRENPIASASLGQVYKATTFDGNDIAVKVQRPEALSIIAIDTQCFR</sequence>
<dbReference type="InParanoid" id="A0A1E7F8M7"/>
<organism evidence="3 4">
    <name type="scientific">Fragilariopsis cylindrus CCMP1102</name>
    <dbReference type="NCBI Taxonomy" id="635003"/>
    <lineage>
        <taxon>Eukaryota</taxon>
        <taxon>Sar</taxon>
        <taxon>Stramenopiles</taxon>
        <taxon>Ochrophyta</taxon>
        <taxon>Bacillariophyta</taxon>
        <taxon>Bacillariophyceae</taxon>
        <taxon>Bacillariophycidae</taxon>
        <taxon>Bacillariales</taxon>
        <taxon>Bacillariaceae</taxon>
        <taxon>Fragilariopsis</taxon>
    </lineage>
</organism>
<evidence type="ECO:0000313" key="3">
    <source>
        <dbReference type="EMBL" id="OEU14484.1"/>
    </source>
</evidence>
<gene>
    <name evidence="3" type="ORF">FRACYDRAFT_158405</name>
</gene>
<dbReference type="KEGG" id="fcy:FRACYDRAFT_158405"/>
<dbReference type="Pfam" id="PF03109">
    <property type="entry name" value="ABC1"/>
    <property type="match status" value="1"/>
</dbReference>
<comment type="similarity">
    <text evidence="1">Belongs to the protein kinase superfamily. ADCK protein kinase family.</text>
</comment>
<dbReference type="SUPFAM" id="SSF56112">
    <property type="entry name" value="Protein kinase-like (PK-like)"/>
    <property type="match status" value="1"/>
</dbReference>
<dbReference type="AlphaFoldDB" id="A0A1E7F8M7"/>
<evidence type="ECO:0000313" key="4">
    <source>
        <dbReference type="Proteomes" id="UP000095751"/>
    </source>
</evidence>
<reference evidence="3 4" key="1">
    <citation type="submission" date="2016-09" db="EMBL/GenBank/DDBJ databases">
        <title>Extensive genetic diversity and differential bi-allelic expression allows diatom success in the polar Southern Ocean.</title>
        <authorList>
            <consortium name="DOE Joint Genome Institute"/>
            <person name="Mock T."/>
            <person name="Otillar R.P."/>
            <person name="Strauss J."/>
            <person name="Dupont C."/>
            <person name="Frickenhaus S."/>
            <person name="Maumus F."/>
            <person name="Mcmullan M."/>
            <person name="Sanges R."/>
            <person name="Schmutz J."/>
            <person name="Toseland A."/>
            <person name="Valas R."/>
            <person name="Veluchamy A."/>
            <person name="Ward B.J."/>
            <person name="Allen A."/>
            <person name="Barry K."/>
            <person name="Falciatore A."/>
            <person name="Ferrante M."/>
            <person name="Fortunato A.E."/>
            <person name="Gloeckner G."/>
            <person name="Gruber A."/>
            <person name="Hipkin R."/>
            <person name="Janech M."/>
            <person name="Kroth P."/>
            <person name="Leese F."/>
            <person name="Lindquist E."/>
            <person name="Lyon B.R."/>
            <person name="Martin J."/>
            <person name="Mayer C."/>
            <person name="Parker M."/>
            <person name="Quesneville H."/>
            <person name="Raymond J."/>
            <person name="Uhlig C."/>
            <person name="Valentin K.U."/>
            <person name="Worden A.Z."/>
            <person name="Armbrust E.V."/>
            <person name="Bowler C."/>
            <person name="Green B."/>
            <person name="Moulton V."/>
            <person name="Van Oosterhout C."/>
            <person name="Grigoriev I."/>
        </authorList>
    </citation>
    <scope>NUCLEOTIDE SEQUENCE [LARGE SCALE GENOMIC DNA]</scope>
    <source>
        <strain evidence="3 4">CCMP1102</strain>
    </source>
</reference>
<dbReference type="PANTHER" id="PTHR10566">
    <property type="entry name" value="CHAPERONE-ACTIVITY OF BC1 COMPLEX CABC1 -RELATED"/>
    <property type="match status" value="1"/>
</dbReference>
<name>A0A1E7F8M7_9STRA</name>
<dbReference type="OrthoDB" id="427480at2759"/>
<dbReference type="InterPro" id="IPR011009">
    <property type="entry name" value="Kinase-like_dom_sf"/>
</dbReference>
<dbReference type="InterPro" id="IPR050154">
    <property type="entry name" value="UbiB_kinase"/>
</dbReference>
<accession>A0A1E7F8M7</accession>
<keyword evidence="4" id="KW-1185">Reference proteome</keyword>
<protein>
    <recommendedName>
        <fullName evidence="2">ABC1 atypical kinase-like domain-containing protein</fullName>
    </recommendedName>
</protein>
<dbReference type="EMBL" id="KV784360">
    <property type="protein sequence ID" value="OEU14484.1"/>
    <property type="molecule type" value="Genomic_DNA"/>
</dbReference>
<feature type="non-terminal residue" evidence="3">
    <location>
        <position position="1"/>
    </location>
</feature>
<dbReference type="Proteomes" id="UP000095751">
    <property type="component" value="Unassembled WGS sequence"/>
</dbReference>
<dbReference type="PANTHER" id="PTHR10566:SF113">
    <property type="entry name" value="PROTEIN ACTIVITY OF BC1 COMPLEX KINASE 7, CHLOROPLASTIC"/>
    <property type="match status" value="1"/>
</dbReference>